<reference evidence="2 3" key="1">
    <citation type="submission" date="2024-06" db="EMBL/GenBank/DDBJ databases">
        <title>Genomic Encyclopedia of Type Strains, Phase IV (KMG-IV): sequencing the most valuable type-strain genomes for metagenomic binning, comparative biology and taxonomic classification.</title>
        <authorList>
            <person name="Goeker M."/>
        </authorList>
    </citation>
    <scope>NUCLEOTIDE SEQUENCE [LARGE SCALE GENOMIC DNA]</scope>
    <source>
        <strain evidence="2 3">DSM 27865</strain>
    </source>
</reference>
<sequence length="86" mass="10048">MATLTVRNVDDETKQQLRLKAARHGVSLEEEVRTILRREARRTEQLAQFDNLYDAIRDLVEPHGGFELEVPARGFAERDPPFKDWE</sequence>
<dbReference type="InterPro" id="IPR013321">
    <property type="entry name" value="Arc_rbn_hlx_hlx"/>
</dbReference>
<feature type="domain" description="Antitoxin FitA-like ribbon-helix-helix" evidence="1">
    <location>
        <begin position="2"/>
        <end position="39"/>
    </location>
</feature>
<proteinExistence type="predicted"/>
<evidence type="ECO:0000313" key="2">
    <source>
        <dbReference type="EMBL" id="MET3791554.1"/>
    </source>
</evidence>
<dbReference type="Gene3D" id="1.10.1220.10">
    <property type="entry name" value="Met repressor-like"/>
    <property type="match status" value="1"/>
</dbReference>
<dbReference type="RefSeq" id="WP_354193889.1">
    <property type="nucleotide sequence ID" value="NZ_JBEPML010000005.1"/>
</dbReference>
<organism evidence="2 3">
    <name type="scientific">Aquamicrobium terrae</name>
    <dbReference type="NCBI Taxonomy" id="1324945"/>
    <lineage>
        <taxon>Bacteria</taxon>
        <taxon>Pseudomonadati</taxon>
        <taxon>Pseudomonadota</taxon>
        <taxon>Alphaproteobacteria</taxon>
        <taxon>Hyphomicrobiales</taxon>
        <taxon>Phyllobacteriaceae</taxon>
        <taxon>Aquamicrobium</taxon>
    </lineage>
</organism>
<gene>
    <name evidence="2" type="ORF">ABID37_001762</name>
</gene>
<dbReference type="SUPFAM" id="SSF47598">
    <property type="entry name" value="Ribbon-helix-helix"/>
    <property type="match status" value="1"/>
</dbReference>
<dbReference type="InterPro" id="IPR053853">
    <property type="entry name" value="FitA-like_RHH"/>
</dbReference>
<evidence type="ECO:0000313" key="3">
    <source>
        <dbReference type="Proteomes" id="UP001549076"/>
    </source>
</evidence>
<dbReference type="InterPro" id="IPR010985">
    <property type="entry name" value="Ribbon_hlx_hlx"/>
</dbReference>
<comment type="caution">
    <text evidence="2">The sequence shown here is derived from an EMBL/GenBank/DDBJ whole genome shotgun (WGS) entry which is preliminary data.</text>
</comment>
<accession>A0ABV2MXQ3</accession>
<evidence type="ECO:0000259" key="1">
    <source>
        <dbReference type="Pfam" id="PF22513"/>
    </source>
</evidence>
<keyword evidence="3" id="KW-1185">Reference proteome</keyword>
<protein>
    <submittedName>
        <fullName evidence="2">Plasmid stability protein</fullName>
    </submittedName>
</protein>
<dbReference type="Pfam" id="PF22513">
    <property type="entry name" value="FitA-like_RHH"/>
    <property type="match status" value="1"/>
</dbReference>
<dbReference type="EMBL" id="JBEPML010000005">
    <property type="protein sequence ID" value="MET3791554.1"/>
    <property type="molecule type" value="Genomic_DNA"/>
</dbReference>
<dbReference type="Proteomes" id="UP001549076">
    <property type="component" value="Unassembled WGS sequence"/>
</dbReference>
<name>A0ABV2MXQ3_9HYPH</name>